<keyword evidence="2" id="KW-1185">Reference proteome</keyword>
<reference evidence="1 2" key="1">
    <citation type="submission" date="2018-10" db="EMBL/GenBank/DDBJ databases">
        <title>A high-quality apple genome assembly.</title>
        <authorList>
            <person name="Hu J."/>
        </authorList>
    </citation>
    <scope>NUCLEOTIDE SEQUENCE [LARGE SCALE GENOMIC DNA]</scope>
    <source>
        <strain evidence="2">cv. HFTH1</strain>
        <tissue evidence="1">Young leaf</tissue>
    </source>
</reference>
<name>A0A498KPT5_MALDO</name>
<proteinExistence type="predicted"/>
<protein>
    <submittedName>
        <fullName evidence="1">Uncharacterized protein</fullName>
    </submittedName>
</protein>
<dbReference type="EMBL" id="RDQH01000137">
    <property type="protein sequence ID" value="RXI09878.1"/>
    <property type="molecule type" value="Genomic_DNA"/>
</dbReference>
<dbReference type="AlphaFoldDB" id="A0A498KPT5"/>
<gene>
    <name evidence="1" type="ORF">DVH24_034238</name>
</gene>
<evidence type="ECO:0000313" key="2">
    <source>
        <dbReference type="Proteomes" id="UP000290289"/>
    </source>
</evidence>
<sequence length="60" mass="6559">MPAFWSSCANLPACEHTLLLHLSCIIFQISARSVPTGLLEGVDTRTMNGAVKQLRDGHSY</sequence>
<dbReference type="Proteomes" id="UP000290289">
    <property type="component" value="Unassembled WGS sequence"/>
</dbReference>
<comment type="caution">
    <text evidence="1">The sequence shown here is derived from an EMBL/GenBank/DDBJ whole genome shotgun (WGS) entry which is preliminary data.</text>
</comment>
<evidence type="ECO:0000313" key="1">
    <source>
        <dbReference type="EMBL" id="RXI09878.1"/>
    </source>
</evidence>
<accession>A0A498KPT5</accession>
<organism evidence="1 2">
    <name type="scientific">Malus domestica</name>
    <name type="common">Apple</name>
    <name type="synonym">Pyrus malus</name>
    <dbReference type="NCBI Taxonomy" id="3750"/>
    <lineage>
        <taxon>Eukaryota</taxon>
        <taxon>Viridiplantae</taxon>
        <taxon>Streptophyta</taxon>
        <taxon>Embryophyta</taxon>
        <taxon>Tracheophyta</taxon>
        <taxon>Spermatophyta</taxon>
        <taxon>Magnoliopsida</taxon>
        <taxon>eudicotyledons</taxon>
        <taxon>Gunneridae</taxon>
        <taxon>Pentapetalae</taxon>
        <taxon>rosids</taxon>
        <taxon>fabids</taxon>
        <taxon>Rosales</taxon>
        <taxon>Rosaceae</taxon>
        <taxon>Amygdaloideae</taxon>
        <taxon>Maleae</taxon>
        <taxon>Malus</taxon>
    </lineage>
</organism>